<feature type="domain" description="CENP-V/GFA" evidence="5">
    <location>
        <begin position="1"/>
        <end position="109"/>
    </location>
</feature>
<dbReference type="PANTHER" id="PTHR33337:SF40">
    <property type="entry name" value="CENP-V_GFA DOMAIN-CONTAINING PROTEIN-RELATED"/>
    <property type="match status" value="1"/>
</dbReference>
<reference evidence="6 7" key="1">
    <citation type="submission" date="2020-06" db="EMBL/GenBank/DDBJ databases">
        <title>Sulfitobacter algicola sp. nov., isolated from green algae.</title>
        <authorList>
            <person name="Wang C."/>
        </authorList>
    </citation>
    <scope>NUCLEOTIDE SEQUENCE [LARGE SCALE GENOMIC DNA]</scope>
    <source>
        <strain evidence="6 7">1151</strain>
    </source>
</reference>
<dbReference type="EMBL" id="JABUFE010000003">
    <property type="protein sequence ID" value="NSX54452.1"/>
    <property type="molecule type" value="Genomic_DNA"/>
</dbReference>
<comment type="similarity">
    <text evidence="1">Belongs to the Gfa family.</text>
</comment>
<comment type="caution">
    <text evidence="6">The sequence shown here is derived from an EMBL/GenBank/DDBJ whole genome shotgun (WGS) entry which is preliminary data.</text>
</comment>
<dbReference type="InterPro" id="IPR006913">
    <property type="entry name" value="CENP-V/GFA"/>
</dbReference>
<organism evidence="6 7">
    <name type="scientific">Parasulfitobacter algicola</name>
    <dbReference type="NCBI Taxonomy" id="2614809"/>
    <lineage>
        <taxon>Bacteria</taxon>
        <taxon>Pseudomonadati</taxon>
        <taxon>Pseudomonadota</taxon>
        <taxon>Alphaproteobacteria</taxon>
        <taxon>Rhodobacterales</taxon>
        <taxon>Roseobacteraceae</taxon>
        <taxon>Parasulfitobacter</taxon>
    </lineage>
</organism>
<evidence type="ECO:0000313" key="7">
    <source>
        <dbReference type="Proteomes" id="UP000777935"/>
    </source>
</evidence>
<evidence type="ECO:0000256" key="3">
    <source>
        <dbReference type="ARBA" id="ARBA00022833"/>
    </source>
</evidence>
<keyword evidence="4" id="KW-0456">Lyase</keyword>
<protein>
    <submittedName>
        <fullName evidence="6">GFA family protein</fullName>
    </submittedName>
</protein>
<dbReference type="PROSITE" id="PS51891">
    <property type="entry name" value="CENP_V_GFA"/>
    <property type="match status" value="1"/>
</dbReference>
<name>A0ABX2INI9_9RHOB</name>
<evidence type="ECO:0000313" key="6">
    <source>
        <dbReference type="EMBL" id="NSX54452.1"/>
    </source>
</evidence>
<keyword evidence="3" id="KW-0862">Zinc</keyword>
<evidence type="ECO:0000256" key="2">
    <source>
        <dbReference type="ARBA" id="ARBA00022723"/>
    </source>
</evidence>
<keyword evidence="2" id="KW-0479">Metal-binding</keyword>
<dbReference type="Proteomes" id="UP000777935">
    <property type="component" value="Unassembled WGS sequence"/>
</dbReference>
<dbReference type="SUPFAM" id="SSF51316">
    <property type="entry name" value="Mss4-like"/>
    <property type="match status" value="1"/>
</dbReference>
<dbReference type="PANTHER" id="PTHR33337">
    <property type="entry name" value="GFA DOMAIN-CONTAINING PROTEIN"/>
    <property type="match status" value="1"/>
</dbReference>
<evidence type="ECO:0000259" key="5">
    <source>
        <dbReference type="PROSITE" id="PS51891"/>
    </source>
</evidence>
<sequence length="139" mass="14964">MTGRCYCGASSLTANVPPHAISYCHCSDCRRVSGAPVAAFTAFALDDISFAPALGVPTHHTATTKRWFCVNCGSPLAACFDYLPGQIYVPLGLLDQAPDLPPQLHSHWGEKLSWLNIHDDMPKADASARTALANSHKEK</sequence>
<dbReference type="Pfam" id="PF04828">
    <property type="entry name" value="GFA"/>
    <property type="match status" value="1"/>
</dbReference>
<dbReference type="Gene3D" id="3.90.1590.10">
    <property type="entry name" value="glutathione-dependent formaldehyde- activating enzyme (gfa)"/>
    <property type="match status" value="1"/>
</dbReference>
<accession>A0ABX2INI9</accession>
<dbReference type="InterPro" id="IPR011057">
    <property type="entry name" value="Mss4-like_sf"/>
</dbReference>
<evidence type="ECO:0000256" key="1">
    <source>
        <dbReference type="ARBA" id="ARBA00005495"/>
    </source>
</evidence>
<keyword evidence="7" id="KW-1185">Reference proteome</keyword>
<evidence type="ECO:0000256" key="4">
    <source>
        <dbReference type="ARBA" id="ARBA00023239"/>
    </source>
</evidence>
<gene>
    <name evidence="6" type="ORF">HRQ87_06515</name>
</gene>
<proteinExistence type="inferred from homology"/>